<sequence>MISVKTGLETDPASPAPRDDGDLEAPVPSPNGIDANDDGDGDGDTTKICGCIPFNKSEVSCGCVINRAAMVVIGIVVAFVLLIPNAMMGTSEDKLVGVYLGLAASWFFGLGGILGAIVGGKWGWLITLVPGIVLQIAAFAAWGFLGSE</sequence>
<protein>
    <submittedName>
        <fullName evidence="3">Uncharacterized protein</fullName>
    </submittedName>
</protein>
<accession>A0A7S1BGB9</accession>
<feature type="transmembrane region" description="Helical" evidence="2">
    <location>
        <begin position="124"/>
        <end position="145"/>
    </location>
</feature>
<reference evidence="3" key="1">
    <citation type="submission" date="2021-01" db="EMBL/GenBank/DDBJ databases">
        <authorList>
            <person name="Corre E."/>
            <person name="Pelletier E."/>
            <person name="Niang G."/>
            <person name="Scheremetjew M."/>
            <person name="Finn R."/>
            <person name="Kale V."/>
            <person name="Holt S."/>
            <person name="Cochrane G."/>
            <person name="Meng A."/>
            <person name="Brown T."/>
            <person name="Cohen L."/>
        </authorList>
    </citation>
    <scope>NUCLEOTIDE SEQUENCE</scope>
    <source>
        <strain evidence="3">308</strain>
    </source>
</reference>
<name>A0A7S1BGB9_9STRA</name>
<evidence type="ECO:0000256" key="2">
    <source>
        <dbReference type="SAM" id="Phobius"/>
    </source>
</evidence>
<dbReference type="AlphaFoldDB" id="A0A7S1BGB9"/>
<evidence type="ECO:0000313" key="3">
    <source>
        <dbReference type="EMBL" id="CAD8885055.1"/>
    </source>
</evidence>
<keyword evidence="2" id="KW-0812">Transmembrane</keyword>
<feature type="transmembrane region" description="Helical" evidence="2">
    <location>
        <begin position="64"/>
        <end position="83"/>
    </location>
</feature>
<dbReference type="EMBL" id="HBFR01016772">
    <property type="protein sequence ID" value="CAD8885055.1"/>
    <property type="molecule type" value="Transcribed_RNA"/>
</dbReference>
<feature type="region of interest" description="Disordered" evidence="1">
    <location>
        <begin position="1"/>
        <end position="40"/>
    </location>
</feature>
<evidence type="ECO:0000256" key="1">
    <source>
        <dbReference type="SAM" id="MobiDB-lite"/>
    </source>
</evidence>
<keyword evidence="2" id="KW-0472">Membrane</keyword>
<gene>
    <name evidence="3" type="ORF">CHYS00102_LOCUS12252</name>
</gene>
<organism evidence="3">
    <name type="scientific">Corethron hystrix</name>
    <dbReference type="NCBI Taxonomy" id="216773"/>
    <lineage>
        <taxon>Eukaryota</taxon>
        <taxon>Sar</taxon>
        <taxon>Stramenopiles</taxon>
        <taxon>Ochrophyta</taxon>
        <taxon>Bacillariophyta</taxon>
        <taxon>Coscinodiscophyceae</taxon>
        <taxon>Corethrophycidae</taxon>
        <taxon>Corethrales</taxon>
        <taxon>Corethraceae</taxon>
        <taxon>Corethron</taxon>
    </lineage>
</organism>
<keyword evidence="2" id="KW-1133">Transmembrane helix</keyword>
<feature type="transmembrane region" description="Helical" evidence="2">
    <location>
        <begin position="95"/>
        <end position="118"/>
    </location>
</feature>
<proteinExistence type="predicted"/>